<dbReference type="InterPro" id="IPR045746">
    <property type="entry name" value="ACT14924-like_Acyltransf_dom"/>
</dbReference>
<keyword evidence="4" id="KW-0443">Lipid metabolism</keyword>
<dbReference type="SUPFAM" id="SSF69593">
    <property type="entry name" value="Glycerol-3-phosphate (1)-acyltransferase"/>
    <property type="match status" value="1"/>
</dbReference>
<dbReference type="PANTHER" id="PTHR37323">
    <property type="entry name" value="GCN5-RELATED N-ACETYLTRANSFERASE"/>
    <property type="match status" value="1"/>
</dbReference>
<evidence type="ECO:0000256" key="3">
    <source>
        <dbReference type="ARBA" id="ARBA00022679"/>
    </source>
</evidence>
<accession>A0A3D9D5K3</accession>
<evidence type="ECO:0000313" key="7">
    <source>
        <dbReference type="EMBL" id="REC73269.1"/>
    </source>
</evidence>
<evidence type="ECO:0000256" key="1">
    <source>
        <dbReference type="ARBA" id="ARBA00005189"/>
    </source>
</evidence>
<name>A0A3D9D5K3_9FLAO</name>
<dbReference type="InterPro" id="IPR016181">
    <property type="entry name" value="Acyl_CoA_acyltransferase"/>
</dbReference>
<comment type="pathway">
    <text evidence="1">Lipid metabolism.</text>
</comment>
<sequence>MSLISKEDLIKAAGLDKIGFLKRPVASAIMNLTKINEVNNLYNKLIHTKGVQFFDEFIREQELSYIVFEEDLAKVPKTGPFIIVSNHPLGALDGILMCKILLRVRPDFKVMGNFLLSKIKPMEPFVISVNPFEGRKDAFNSSSGMRETFKHLEEGGCIGIFPAGEVSNKNNEYGEVLDRPWGKIALKIIKKAKVPVIPMYFHATNSKMFYNVSKLHPDLQTLMLPAEMMRKRDKPIRIRIGKPISVKQIEEEETIEELGDYLYNKVYMLKSYYEKRKSITEKLKLPNMSLKLPLQKQNNIVQNIIDETPVEDIITEIEKLKVAENKKLFSHGDYDVFFTKSEEIPSIMREIGRQRELTFRAIGEGTNLPFDLDEYDNHYHHLFLWDNAGKKLVGAYRMALGSEVMKKHGIDGFYTSSLFEYDTELQPFFRKVIEMGRAYISMEYQQKPFPLFLLWRGIVHVCLRNPEHKFLMGGVSISNKFSEFSKSLMIEFMRSHYYDSAVAQYIHPKNEFKVVMKERDKALFFEDMDADLNKLDKIIDDLEPELRLPVLIKKYIKQNAKMIAFNVDPNFNDAIDGLMYIRISDLPEDTIKPVLEELSDFFKAQTEKKSSDNQ</sequence>
<dbReference type="Pfam" id="PF13444">
    <property type="entry name" value="Acetyltransf_5"/>
    <property type="match status" value="1"/>
</dbReference>
<protein>
    <submittedName>
        <fullName evidence="7">Glycerol acyltransferase</fullName>
    </submittedName>
</protein>
<keyword evidence="2" id="KW-0444">Lipid biosynthesis</keyword>
<dbReference type="Pfam" id="PF19576">
    <property type="entry name" value="Acyltransf_2"/>
    <property type="match status" value="1"/>
</dbReference>
<dbReference type="CDD" id="cd07986">
    <property type="entry name" value="LPLAT_ACT14924-like"/>
    <property type="match status" value="1"/>
</dbReference>
<dbReference type="InterPro" id="IPR052351">
    <property type="entry name" value="Ornithine_N-alpha-AT"/>
</dbReference>
<dbReference type="SUPFAM" id="SSF55729">
    <property type="entry name" value="Acyl-CoA N-acyltransferases (Nat)"/>
    <property type="match status" value="1"/>
</dbReference>
<keyword evidence="5 7" id="KW-0012">Acyltransferase</keyword>
<evidence type="ECO:0000259" key="6">
    <source>
        <dbReference type="SMART" id="SM00563"/>
    </source>
</evidence>
<feature type="domain" description="Phospholipid/glycerol acyltransferase" evidence="6">
    <location>
        <begin position="81"/>
        <end position="204"/>
    </location>
</feature>
<keyword evidence="3 7" id="KW-0808">Transferase</keyword>
<evidence type="ECO:0000256" key="5">
    <source>
        <dbReference type="ARBA" id="ARBA00023315"/>
    </source>
</evidence>
<dbReference type="EMBL" id="QNUG01000001">
    <property type="protein sequence ID" value="REC73269.1"/>
    <property type="molecule type" value="Genomic_DNA"/>
</dbReference>
<organism evidence="7 8">
    <name type="scientific">Epilithonimonas hispanica</name>
    <dbReference type="NCBI Taxonomy" id="358687"/>
    <lineage>
        <taxon>Bacteria</taxon>
        <taxon>Pseudomonadati</taxon>
        <taxon>Bacteroidota</taxon>
        <taxon>Flavobacteriia</taxon>
        <taxon>Flavobacteriales</taxon>
        <taxon>Weeksellaceae</taxon>
        <taxon>Chryseobacterium group</taxon>
        <taxon>Epilithonimonas</taxon>
    </lineage>
</organism>
<gene>
    <name evidence="7" type="ORF">DRF58_00505</name>
</gene>
<keyword evidence="8" id="KW-1185">Reference proteome</keyword>
<reference evidence="7 8" key="1">
    <citation type="journal article" date="2006" name="Int. J. Syst. Evol. Microbiol.">
        <title>Chryseobacterium hispanicum sp. nov., isolated from the drinking water distribution system of Sevilla, Spain.</title>
        <authorList>
            <person name="Gallego V."/>
            <person name="Garcia M.T."/>
            <person name="Ventosa A."/>
        </authorList>
    </citation>
    <scope>NUCLEOTIDE SEQUENCE [LARGE SCALE GENOMIC DNA]</scope>
    <source>
        <strain evidence="7 8">KCTC 22104</strain>
    </source>
</reference>
<dbReference type="AlphaFoldDB" id="A0A3D9D5K3"/>
<dbReference type="GO" id="GO:0016746">
    <property type="term" value="F:acyltransferase activity"/>
    <property type="evidence" value="ECO:0007669"/>
    <property type="project" value="UniProtKB-KW"/>
</dbReference>
<dbReference type="Proteomes" id="UP000256326">
    <property type="component" value="Unassembled WGS sequence"/>
</dbReference>
<dbReference type="Gene3D" id="3.40.630.30">
    <property type="match status" value="1"/>
</dbReference>
<dbReference type="RefSeq" id="WP_116031612.1">
    <property type="nucleotide sequence ID" value="NZ_JBHLVV010000067.1"/>
</dbReference>
<dbReference type="GO" id="GO:0006629">
    <property type="term" value="P:lipid metabolic process"/>
    <property type="evidence" value="ECO:0007669"/>
    <property type="project" value="UniProtKB-KW"/>
</dbReference>
<evidence type="ECO:0000256" key="4">
    <source>
        <dbReference type="ARBA" id="ARBA00023098"/>
    </source>
</evidence>
<dbReference type="OrthoDB" id="1113830at2"/>
<proteinExistence type="predicted"/>
<dbReference type="PANTHER" id="PTHR37323:SF1">
    <property type="entry name" value="L-ORNITHINE N(ALPHA)-ACYLTRANSFERASE"/>
    <property type="match status" value="1"/>
</dbReference>
<dbReference type="InterPro" id="IPR002123">
    <property type="entry name" value="Plipid/glycerol_acylTrfase"/>
</dbReference>
<comment type="caution">
    <text evidence="7">The sequence shown here is derived from an EMBL/GenBank/DDBJ whole genome shotgun (WGS) entry which is preliminary data.</text>
</comment>
<evidence type="ECO:0000313" key="8">
    <source>
        <dbReference type="Proteomes" id="UP000256326"/>
    </source>
</evidence>
<evidence type="ECO:0000256" key="2">
    <source>
        <dbReference type="ARBA" id="ARBA00022516"/>
    </source>
</evidence>
<dbReference type="SMART" id="SM00563">
    <property type="entry name" value="PlsC"/>
    <property type="match status" value="1"/>
</dbReference>